<feature type="transmembrane region" description="Helical" evidence="6">
    <location>
        <begin position="170"/>
        <end position="189"/>
    </location>
</feature>
<accession>A0A428MLL1</accession>
<keyword evidence="2" id="KW-1003">Cell membrane</keyword>
<protein>
    <submittedName>
        <fullName evidence="7">Amino acid/polyamine/organocation transporter (APC superfamily)</fullName>
    </submittedName>
</protein>
<dbReference type="InterPro" id="IPR050367">
    <property type="entry name" value="APC_superfamily"/>
</dbReference>
<name>A0A428MLL1_9BACT</name>
<dbReference type="EMBL" id="RSDW01000001">
    <property type="protein sequence ID" value="RSL17777.1"/>
    <property type="molecule type" value="Genomic_DNA"/>
</dbReference>
<reference evidence="7 8" key="1">
    <citation type="submission" date="2018-12" db="EMBL/GenBank/DDBJ databases">
        <title>Sequencing of bacterial isolates from soil warming experiment in Harvard Forest, Massachusetts, USA.</title>
        <authorList>
            <person name="Deangelis K."/>
        </authorList>
    </citation>
    <scope>NUCLEOTIDE SEQUENCE [LARGE SCALE GENOMIC DNA]</scope>
    <source>
        <strain evidence="7 8">EB153</strain>
    </source>
</reference>
<dbReference type="GO" id="GO:0005886">
    <property type="term" value="C:plasma membrane"/>
    <property type="evidence" value="ECO:0007669"/>
    <property type="project" value="UniProtKB-SubCell"/>
</dbReference>
<feature type="transmembrane region" description="Helical" evidence="6">
    <location>
        <begin position="103"/>
        <end position="131"/>
    </location>
</feature>
<feature type="transmembrane region" description="Helical" evidence="6">
    <location>
        <begin position="406"/>
        <end position="431"/>
    </location>
</feature>
<keyword evidence="3 6" id="KW-0812">Transmembrane</keyword>
<evidence type="ECO:0000256" key="5">
    <source>
        <dbReference type="ARBA" id="ARBA00023136"/>
    </source>
</evidence>
<feature type="transmembrane region" description="Helical" evidence="6">
    <location>
        <begin position="374"/>
        <end position="394"/>
    </location>
</feature>
<evidence type="ECO:0000256" key="1">
    <source>
        <dbReference type="ARBA" id="ARBA00004651"/>
    </source>
</evidence>
<evidence type="ECO:0000256" key="6">
    <source>
        <dbReference type="SAM" id="Phobius"/>
    </source>
</evidence>
<dbReference type="RefSeq" id="WP_125486218.1">
    <property type="nucleotide sequence ID" value="NZ_RSDW01000001.1"/>
</dbReference>
<keyword evidence="8" id="KW-1185">Reference proteome</keyword>
<evidence type="ECO:0000313" key="7">
    <source>
        <dbReference type="EMBL" id="RSL17777.1"/>
    </source>
</evidence>
<sequence>MDSSGVVANEKVAVVTASYGLRRGVLSPLETLAQSVSTMAPSTSPTLTIPLVFALAGNGTWLAYALAMAGIALMALCIAVFARDSASPGSLYVYTRETLPPAFAAVAAWALFFAYVMTAASVIGGFVSYAYVFLGRFGPHVSAGLLAAVCAGGAVWIAWRDVKISTQTMLWIEAVSVCLISLVVGILLWKHGLRIDEEQLRLRGVTPVGVRLGVMLALFSFVGFESATTLGAEAKEPLRTIPRAVLQSAALAGVFFIVCAYGEVLSFHGASPGLGESTAPMRFLSERAGVSIAGPVIDAGVLVSMFAGTLACVIAAARVLMLMAHNGLAHGRLAKTHAEKETPGAASVLAGVLAFVPVAVLVERGSSGADVYGWMGTLAVYGFLTAYALVAVALPVHLRRRGRLGVGGLVLSISATAATILAMVGTFFPVPPAPYRYLPYVYVAYLVGGMGWYVITRRRAVVA</sequence>
<organism evidence="7 8">
    <name type="scientific">Edaphobacter aggregans</name>
    <dbReference type="NCBI Taxonomy" id="570835"/>
    <lineage>
        <taxon>Bacteria</taxon>
        <taxon>Pseudomonadati</taxon>
        <taxon>Acidobacteriota</taxon>
        <taxon>Terriglobia</taxon>
        <taxon>Terriglobales</taxon>
        <taxon>Acidobacteriaceae</taxon>
        <taxon>Edaphobacter</taxon>
    </lineage>
</organism>
<dbReference type="Pfam" id="PF13520">
    <property type="entry name" value="AA_permease_2"/>
    <property type="match status" value="1"/>
</dbReference>
<dbReference type="GO" id="GO:0022857">
    <property type="term" value="F:transmembrane transporter activity"/>
    <property type="evidence" value="ECO:0007669"/>
    <property type="project" value="InterPro"/>
</dbReference>
<dbReference type="PANTHER" id="PTHR42770:SF7">
    <property type="entry name" value="MEMBRANE PROTEIN"/>
    <property type="match status" value="1"/>
</dbReference>
<dbReference type="AlphaFoldDB" id="A0A428MLL1"/>
<feature type="transmembrane region" description="Helical" evidence="6">
    <location>
        <begin position="437"/>
        <end position="455"/>
    </location>
</feature>
<evidence type="ECO:0000256" key="2">
    <source>
        <dbReference type="ARBA" id="ARBA00022475"/>
    </source>
</evidence>
<evidence type="ECO:0000256" key="3">
    <source>
        <dbReference type="ARBA" id="ARBA00022692"/>
    </source>
</evidence>
<dbReference type="Gene3D" id="1.20.1740.10">
    <property type="entry name" value="Amino acid/polyamine transporter I"/>
    <property type="match status" value="1"/>
</dbReference>
<dbReference type="Proteomes" id="UP000269669">
    <property type="component" value="Unassembled WGS sequence"/>
</dbReference>
<keyword evidence="5 6" id="KW-0472">Membrane</keyword>
<feature type="transmembrane region" description="Helical" evidence="6">
    <location>
        <begin position="344"/>
        <end position="362"/>
    </location>
</feature>
<comment type="subcellular location">
    <subcellularLocation>
        <location evidence="1">Cell membrane</location>
        <topology evidence="1">Multi-pass membrane protein</topology>
    </subcellularLocation>
</comment>
<evidence type="ECO:0000256" key="4">
    <source>
        <dbReference type="ARBA" id="ARBA00022989"/>
    </source>
</evidence>
<feature type="transmembrane region" description="Helical" evidence="6">
    <location>
        <begin position="209"/>
        <end position="232"/>
    </location>
</feature>
<comment type="caution">
    <text evidence="7">The sequence shown here is derived from an EMBL/GenBank/DDBJ whole genome shotgun (WGS) entry which is preliminary data.</text>
</comment>
<feature type="transmembrane region" description="Helical" evidence="6">
    <location>
        <begin position="244"/>
        <end position="264"/>
    </location>
</feature>
<feature type="transmembrane region" description="Helical" evidence="6">
    <location>
        <begin position="61"/>
        <end position="82"/>
    </location>
</feature>
<feature type="transmembrane region" description="Helical" evidence="6">
    <location>
        <begin position="301"/>
        <end position="323"/>
    </location>
</feature>
<dbReference type="OrthoDB" id="9762947at2"/>
<dbReference type="InterPro" id="IPR002293">
    <property type="entry name" value="AA/rel_permease1"/>
</dbReference>
<evidence type="ECO:0000313" key="8">
    <source>
        <dbReference type="Proteomes" id="UP000269669"/>
    </source>
</evidence>
<dbReference type="PIRSF" id="PIRSF006060">
    <property type="entry name" value="AA_transporter"/>
    <property type="match status" value="1"/>
</dbReference>
<keyword evidence="4 6" id="KW-1133">Transmembrane helix</keyword>
<gene>
    <name evidence="7" type="ORF">EDE15_3326</name>
</gene>
<dbReference type="PANTHER" id="PTHR42770">
    <property type="entry name" value="AMINO ACID TRANSPORTER-RELATED"/>
    <property type="match status" value="1"/>
</dbReference>
<feature type="transmembrane region" description="Helical" evidence="6">
    <location>
        <begin position="137"/>
        <end position="158"/>
    </location>
</feature>
<proteinExistence type="predicted"/>